<feature type="non-terminal residue" evidence="1">
    <location>
        <position position="1"/>
    </location>
</feature>
<accession>A0ABD0QJZ2</accession>
<gene>
    <name evidence="1" type="ORF">M9458_017688</name>
</gene>
<evidence type="ECO:0000313" key="1">
    <source>
        <dbReference type="EMBL" id="KAL0186018.1"/>
    </source>
</evidence>
<evidence type="ECO:0000313" key="2">
    <source>
        <dbReference type="Proteomes" id="UP001529510"/>
    </source>
</evidence>
<keyword evidence="2" id="KW-1185">Reference proteome</keyword>
<proteinExistence type="predicted"/>
<feature type="non-terminal residue" evidence="1">
    <location>
        <position position="51"/>
    </location>
</feature>
<comment type="caution">
    <text evidence="1">The sequence shown here is derived from an EMBL/GenBank/DDBJ whole genome shotgun (WGS) entry which is preliminary data.</text>
</comment>
<protein>
    <submittedName>
        <fullName evidence="1">Uncharacterized protein</fullName>
    </submittedName>
</protein>
<name>A0ABD0QJZ2_CIRMR</name>
<dbReference type="Proteomes" id="UP001529510">
    <property type="component" value="Unassembled WGS sequence"/>
</dbReference>
<sequence length="51" mass="5818">HSRDIIMDSFGRMEFLQALAEGCVLPTAQQGLEQVWQLLLVCLLCRVICRL</sequence>
<dbReference type="EMBL" id="JAMKFB020000008">
    <property type="protein sequence ID" value="KAL0186018.1"/>
    <property type="molecule type" value="Genomic_DNA"/>
</dbReference>
<reference evidence="1 2" key="1">
    <citation type="submission" date="2024-05" db="EMBL/GenBank/DDBJ databases">
        <title>Genome sequencing and assembly of Indian major carp, Cirrhinus mrigala (Hamilton, 1822).</title>
        <authorList>
            <person name="Mohindra V."/>
            <person name="Chowdhury L.M."/>
            <person name="Lal K."/>
            <person name="Jena J.K."/>
        </authorList>
    </citation>
    <scope>NUCLEOTIDE SEQUENCE [LARGE SCALE GENOMIC DNA]</scope>
    <source>
        <strain evidence="1">CM1030</strain>
        <tissue evidence="1">Blood</tissue>
    </source>
</reference>
<dbReference type="AlphaFoldDB" id="A0ABD0QJZ2"/>
<organism evidence="1 2">
    <name type="scientific">Cirrhinus mrigala</name>
    <name type="common">Mrigala</name>
    <dbReference type="NCBI Taxonomy" id="683832"/>
    <lineage>
        <taxon>Eukaryota</taxon>
        <taxon>Metazoa</taxon>
        <taxon>Chordata</taxon>
        <taxon>Craniata</taxon>
        <taxon>Vertebrata</taxon>
        <taxon>Euteleostomi</taxon>
        <taxon>Actinopterygii</taxon>
        <taxon>Neopterygii</taxon>
        <taxon>Teleostei</taxon>
        <taxon>Ostariophysi</taxon>
        <taxon>Cypriniformes</taxon>
        <taxon>Cyprinidae</taxon>
        <taxon>Labeoninae</taxon>
        <taxon>Labeonini</taxon>
        <taxon>Cirrhinus</taxon>
    </lineage>
</organism>